<name>A0AA40KSY7_9HYME</name>
<keyword evidence="2" id="KW-1185">Reference proteome</keyword>
<evidence type="ECO:0000313" key="2">
    <source>
        <dbReference type="Proteomes" id="UP001177670"/>
    </source>
</evidence>
<proteinExistence type="predicted"/>
<accession>A0AA40KSY7</accession>
<gene>
    <name evidence="1" type="ORF">K0M31_017902</name>
</gene>
<reference evidence="1" key="1">
    <citation type="submission" date="2021-10" db="EMBL/GenBank/DDBJ databases">
        <title>Melipona bicolor Genome sequencing and assembly.</title>
        <authorList>
            <person name="Araujo N.S."/>
            <person name="Arias M.C."/>
        </authorList>
    </citation>
    <scope>NUCLEOTIDE SEQUENCE</scope>
    <source>
        <strain evidence="1">USP_2M_L1-L4_2017</strain>
        <tissue evidence="1">Whole body</tissue>
    </source>
</reference>
<comment type="caution">
    <text evidence="1">The sequence shown here is derived from an EMBL/GenBank/DDBJ whole genome shotgun (WGS) entry which is preliminary data.</text>
</comment>
<protein>
    <submittedName>
        <fullName evidence="1">Uncharacterized protein</fullName>
    </submittedName>
</protein>
<sequence length="71" mass="8006">MQEKTEDIPSTGILVRTSFEVPPPEDLSDAFFRPSSHNLATFALSLWPEPVDGRRKKFCKPALFNVLDVSE</sequence>
<dbReference type="Proteomes" id="UP001177670">
    <property type="component" value="Unassembled WGS sequence"/>
</dbReference>
<organism evidence="1 2">
    <name type="scientific">Melipona bicolor</name>
    <dbReference type="NCBI Taxonomy" id="60889"/>
    <lineage>
        <taxon>Eukaryota</taxon>
        <taxon>Metazoa</taxon>
        <taxon>Ecdysozoa</taxon>
        <taxon>Arthropoda</taxon>
        <taxon>Hexapoda</taxon>
        <taxon>Insecta</taxon>
        <taxon>Pterygota</taxon>
        <taxon>Neoptera</taxon>
        <taxon>Endopterygota</taxon>
        <taxon>Hymenoptera</taxon>
        <taxon>Apocrita</taxon>
        <taxon>Aculeata</taxon>
        <taxon>Apoidea</taxon>
        <taxon>Anthophila</taxon>
        <taxon>Apidae</taxon>
        <taxon>Melipona</taxon>
    </lineage>
</organism>
<dbReference type="EMBL" id="JAHYIQ010000006">
    <property type="protein sequence ID" value="KAK1131610.1"/>
    <property type="molecule type" value="Genomic_DNA"/>
</dbReference>
<dbReference type="AlphaFoldDB" id="A0AA40KSY7"/>
<evidence type="ECO:0000313" key="1">
    <source>
        <dbReference type="EMBL" id="KAK1131610.1"/>
    </source>
</evidence>